<evidence type="ECO:0000256" key="7">
    <source>
        <dbReference type="SAM" id="Phobius"/>
    </source>
</evidence>
<comment type="caution">
    <text evidence="9">The sequence shown here is derived from an EMBL/GenBank/DDBJ whole genome shotgun (WGS) entry which is preliminary data.</text>
</comment>
<dbReference type="PANTHER" id="PTHR30506">
    <property type="entry name" value="INNER MEMBRANE PROTEIN"/>
    <property type="match status" value="1"/>
</dbReference>
<dbReference type="Pfam" id="PF03458">
    <property type="entry name" value="Gly_transporter"/>
    <property type="match status" value="2"/>
</dbReference>
<evidence type="ECO:0000256" key="6">
    <source>
        <dbReference type="ARBA" id="ARBA00023136"/>
    </source>
</evidence>
<keyword evidence="5 7" id="KW-1133">Transmembrane helix</keyword>
<dbReference type="Proteomes" id="UP000632498">
    <property type="component" value="Unassembled WGS sequence"/>
</dbReference>
<dbReference type="InterPro" id="IPR005115">
    <property type="entry name" value="Gly_transporter"/>
</dbReference>
<organism evidence="9 10">
    <name type="scientific">Terasakiella brassicae</name>
    <dbReference type="NCBI Taxonomy" id="1634917"/>
    <lineage>
        <taxon>Bacteria</taxon>
        <taxon>Pseudomonadati</taxon>
        <taxon>Pseudomonadota</taxon>
        <taxon>Alphaproteobacteria</taxon>
        <taxon>Rhodospirillales</taxon>
        <taxon>Terasakiellaceae</taxon>
        <taxon>Terasakiella</taxon>
    </lineage>
</organism>
<sequence length="212" mass="23209">MYEFFHDPIYFLTMIGTVVFALSGAMAAARKELDIFGFIIVGLAPAVGGGTVRDLLLNAEKVFWIEDLNFLYVVIVVAVIAFFQVHRLEGKRYTLLMWADAFGLALFTIMGTQIAMTYDIHPVMVVVMGMITGTFGGMVRDIICNEVPFLLQKEIYALAAIVGSCAYLFFLHLGLDEQGAMVISVAATFIVRGLAIVFGWSLPPYKAGGSPT</sequence>
<feature type="transmembrane region" description="Helical" evidence="7">
    <location>
        <begin position="36"/>
        <end position="56"/>
    </location>
</feature>
<dbReference type="EMBL" id="BMHV01000002">
    <property type="protein sequence ID" value="GGF52745.1"/>
    <property type="molecule type" value="Genomic_DNA"/>
</dbReference>
<comment type="similarity">
    <text evidence="2">Belongs to the UPF0126 family.</text>
</comment>
<gene>
    <name evidence="9" type="ORF">GCM10011332_02460</name>
</gene>
<protein>
    <submittedName>
        <fullName evidence="9">Membrane protein</fullName>
    </submittedName>
</protein>
<keyword evidence="3" id="KW-1003">Cell membrane</keyword>
<name>A0A917F5X3_9PROT</name>
<feature type="transmembrane region" description="Helical" evidence="7">
    <location>
        <begin position="122"/>
        <end position="143"/>
    </location>
</feature>
<dbReference type="PANTHER" id="PTHR30506:SF3">
    <property type="entry name" value="UPF0126 INNER MEMBRANE PROTEIN YADS-RELATED"/>
    <property type="match status" value="1"/>
</dbReference>
<dbReference type="GO" id="GO:0005886">
    <property type="term" value="C:plasma membrane"/>
    <property type="evidence" value="ECO:0007669"/>
    <property type="project" value="UniProtKB-SubCell"/>
</dbReference>
<feature type="transmembrane region" description="Helical" evidence="7">
    <location>
        <begin position="155"/>
        <end position="175"/>
    </location>
</feature>
<feature type="transmembrane region" description="Helical" evidence="7">
    <location>
        <begin position="62"/>
        <end position="83"/>
    </location>
</feature>
<evidence type="ECO:0000313" key="10">
    <source>
        <dbReference type="Proteomes" id="UP000632498"/>
    </source>
</evidence>
<evidence type="ECO:0000256" key="1">
    <source>
        <dbReference type="ARBA" id="ARBA00004651"/>
    </source>
</evidence>
<reference evidence="9" key="1">
    <citation type="journal article" date="2014" name="Int. J. Syst. Evol. Microbiol.">
        <title>Complete genome sequence of Corynebacterium casei LMG S-19264T (=DSM 44701T), isolated from a smear-ripened cheese.</title>
        <authorList>
            <consortium name="US DOE Joint Genome Institute (JGI-PGF)"/>
            <person name="Walter F."/>
            <person name="Albersmeier A."/>
            <person name="Kalinowski J."/>
            <person name="Ruckert C."/>
        </authorList>
    </citation>
    <scope>NUCLEOTIDE SEQUENCE</scope>
    <source>
        <strain evidence="9">CGMCC 1.15254</strain>
    </source>
</reference>
<feature type="transmembrane region" description="Helical" evidence="7">
    <location>
        <begin position="95"/>
        <end position="116"/>
    </location>
</feature>
<proteinExistence type="inferred from homology"/>
<evidence type="ECO:0000256" key="4">
    <source>
        <dbReference type="ARBA" id="ARBA00022692"/>
    </source>
</evidence>
<evidence type="ECO:0000313" key="9">
    <source>
        <dbReference type="EMBL" id="GGF52745.1"/>
    </source>
</evidence>
<evidence type="ECO:0000256" key="2">
    <source>
        <dbReference type="ARBA" id="ARBA00008193"/>
    </source>
</evidence>
<reference evidence="9" key="2">
    <citation type="submission" date="2020-09" db="EMBL/GenBank/DDBJ databases">
        <authorList>
            <person name="Sun Q."/>
            <person name="Zhou Y."/>
        </authorList>
    </citation>
    <scope>NUCLEOTIDE SEQUENCE</scope>
    <source>
        <strain evidence="9">CGMCC 1.15254</strain>
    </source>
</reference>
<dbReference type="AlphaFoldDB" id="A0A917F5X3"/>
<keyword evidence="10" id="KW-1185">Reference proteome</keyword>
<feature type="transmembrane region" description="Helical" evidence="7">
    <location>
        <begin position="181"/>
        <end position="202"/>
    </location>
</feature>
<feature type="domain" description="Glycine transporter" evidence="8">
    <location>
        <begin position="98"/>
        <end position="171"/>
    </location>
</feature>
<feature type="transmembrane region" description="Helical" evidence="7">
    <location>
        <begin position="12"/>
        <end position="29"/>
    </location>
</feature>
<accession>A0A917F5X3</accession>
<feature type="domain" description="Glycine transporter" evidence="8">
    <location>
        <begin position="11"/>
        <end position="83"/>
    </location>
</feature>
<keyword evidence="6 7" id="KW-0472">Membrane</keyword>
<evidence type="ECO:0000259" key="8">
    <source>
        <dbReference type="Pfam" id="PF03458"/>
    </source>
</evidence>
<evidence type="ECO:0000256" key="5">
    <source>
        <dbReference type="ARBA" id="ARBA00022989"/>
    </source>
</evidence>
<evidence type="ECO:0000256" key="3">
    <source>
        <dbReference type="ARBA" id="ARBA00022475"/>
    </source>
</evidence>
<keyword evidence="4 7" id="KW-0812">Transmembrane</keyword>
<comment type="subcellular location">
    <subcellularLocation>
        <location evidence="1">Cell membrane</location>
        <topology evidence="1">Multi-pass membrane protein</topology>
    </subcellularLocation>
</comment>
<dbReference type="RefSeq" id="WP_188660343.1">
    <property type="nucleotide sequence ID" value="NZ_BMHV01000002.1"/>
</dbReference>